<accession>A0A917F3N5</accession>
<evidence type="ECO:0000313" key="3">
    <source>
        <dbReference type="Proteomes" id="UP000605670"/>
    </source>
</evidence>
<dbReference type="AlphaFoldDB" id="A0A917F3N5"/>
<gene>
    <name evidence="2" type="ORF">GCM10011366_13610</name>
</gene>
<comment type="caution">
    <text evidence="2">The sequence shown here is derived from an EMBL/GenBank/DDBJ whole genome shotgun (WGS) entry which is preliminary data.</text>
</comment>
<keyword evidence="3" id="KW-1185">Reference proteome</keyword>
<protein>
    <submittedName>
        <fullName evidence="2">Uncharacterized protein</fullName>
    </submittedName>
</protein>
<evidence type="ECO:0000256" key="1">
    <source>
        <dbReference type="SAM" id="MobiDB-lite"/>
    </source>
</evidence>
<reference evidence="2" key="1">
    <citation type="journal article" date="2014" name="Int. J. Syst. Evol. Microbiol.">
        <title>Complete genome sequence of Corynebacterium casei LMG S-19264T (=DSM 44701T), isolated from a smear-ripened cheese.</title>
        <authorList>
            <consortium name="US DOE Joint Genome Institute (JGI-PGF)"/>
            <person name="Walter F."/>
            <person name="Albersmeier A."/>
            <person name="Kalinowski J."/>
            <person name="Ruckert C."/>
        </authorList>
    </citation>
    <scope>NUCLEOTIDE SEQUENCE</scope>
    <source>
        <strain evidence="2">CGMCC 1.12160</strain>
    </source>
</reference>
<dbReference type="Proteomes" id="UP000605670">
    <property type="component" value="Unassembled WGS sequence"/>
</dbReference>
<evidence type="ECO:0000313" key="2">
    <source>
        <dbReference type="EMBL" id="GGF47107.1"/>
    </source>
</evidence>
<name>A0A917F3N5_9MICO</name>
<proteinExistence type="predicted"/>
<sequence>MSGDTPGPGASVVDPVDGAAYGLAVHKLHTTHTSHTSHTDRANVLGEENR</sequence>
<reference evidence="2" key="2">
    <citation type="submission" date="2020-09" db="EMBL/GenBank/DDBJ databases">
        <authorList>
            <person name="Sun Q."/>
            <person name="Zhou Y."/>
        </authorList>
    </citation>
    <scope>NUCLEOTIDE SEQUENCE</scope>
    <source>
        <strain evidence="2">CGMCC 1.12160</strain>
    </source>
</reference>
<feature type="compositionally biased region" description="Basic and acidic residues" evidence="1">
    <location>
        <begin position="37"/>
        <end position="50"/>
    </location>
</feature>
<dbReference type="EMBL" id="BMEM01000001">
    <property type="protein sequence ID" value="GGF47107.1"/>
    <property type="molecule type" value="Genomic_DNA"/>
</dbReference>
<feature type="region of interest" description="Disordered" evidence="1">
    <location>
        <begin position="28"/>
        <end position="50"/>
    </location>
</feature>
<organism evidence="2 3">
    <name type="scientific">Ornithinimicrobium tianjinense</name>
    <dbReference type="NCBI Taxonomy" id="1195761"/>
    <lineage>
        <taxon>Bacteria</taxon>
        <taxon>Bacillati</taxon>
        <taxon>Actinomycetota</taxon>
        <taxon>Actinomycetes</taxon>
        <taxon>Micrococcales</taxon>
        <taxon>Ornithinimicrobiaceae</taxon>
        <taxon>Ornithinimicrobium</taxon>
    </lineage>
</organism>